<dbReference type="WBParaSite" id="ES5_v2.g27915.t1">
    <property type="protein sequence ID" value="ES5_v2.g27915.t1"/>
    <property type="gene ID" value="ES5_v2.g27915"/>
</dbReference>
<sequence length="131" mass="14818">MLLMEVQTKEAFEKLLEILGPDWSGRTSPSTTNSNVAIATIHKIESKNITAATKTGFGLNIHLKESNEIISFWCLHLDWQSYGPYAANIKLVTKLEQIMKGEHPKTQNGRGDDIIQLLKLPEFLIIIHLFM</sequence>
<accession>A0AC34GER5</accession>
<dbReference type="Proteomes" id="UP000887579">
    <property type="component" value="Unplaced"/>
</dbReference>
<organism evidence="1 2">
    <name type="scientific">Panagrolaimus sp. ES5</name>
    <dbReference type="NCBI Taxonomy" id="591445"/>
    <lineage>
        <taxon>Eukaryota</taxon>
        <taxon>Metazoa</taxon>
        <taxon>Ecdysozoa</taxon>
        <taxon>Nematoda</taxon>
        <taxon>Chromadorea</taxon>
        <taxon>Rhabditida</taxon>
        <taxon>Tylenchina</taxon>
        <taxon>Panagrolaimomorpha</taxon>
        <taxon>Panagrolaimoidea</taxon>
        <taxon>Panagrolaimidae</taxon>
        <taxon>Panagrolaimus</taxon>
    </lineage>
</organism>
<evidence type="ECO:0000313" key="2">
    <source>
        <dbReference type="WBParaSite" id="ES5_v2.g27915.t1"/>
    </source>
</evidence>
<name>A0AC34GER5_9BILA</name>
<evidence type="ECO:0000313" key="1">
    <source>
        <dbReference type="Proteomes" id="UP000887579"/>
    </source>
</evidence>
<protein>
    <submittedName>
        <fullName evidence="2">Uncharacterized protein</fullName>
    </submittedName>
</protein>
<reference evidence="2" key="1">
    <citation type="submission" date="2022-11" db="UniProtKB">
        <authorList>
            <consortium name="WormBaseParasite"/>
        </authorList>
    </citation>
    <scope>IDENTIFICATION</scope>
</reference>
<proteinExistence type="predicted"/>